<dbReference type="RefSeq" id="WP_149496732.1">
    <property type="nucleotide sequence ID" value="NZ_JAJMQV010000189.1"/>
</dbReference>
<evidence type="ECO:0000256" key="1">
    <source>
        <dbReference type="SAM" id="Coils"/>
    </source>
</evidence>
<accession>A0ABT7PEX5</accession>
<dbReference type="Proteomes" id="UP001239462">
    <property type="component" value="Unassembled WGS sequence"/>
</dbReference>
<organism evidence="2 3">
    <name type="scientific">Roseiconus lacunae</name>
    <dbReference type="NCBI Taxonomy" id="2605694"/>
    <lineage>
        <taxon>Bacteria</taxon>
        <taxon>Pseudomonadati</taxon>
        <taxon>Planctomycetota</taxon>
        <taxon>Planctomycetia</taxon>
        <taxon>Pirellulales</taxon>
        <taxon>Pirellulaceae</taxon>
        <taxon>Roseiconus</taxon>
    </lineage>
</organism>
<gene>
    <name evidence="2" type="ORF">QTN89_05045</name>
</gene>
<protein>
    <submittedName>
        <fullName evidence="2">Phospholipase</fullName>
    </submittedName>
</protein>
<evidence type="ECO:0000313" key="2">
    <source>
        <dbReference type="EMBL" id="MDM4014786.1"/>
    </source>
</evidence>
<evidence type="ECO:0000313" key="3">
    <source>
        <dbReference type="Proteomes" id="UP001239462"/>
    </source>
</evidence>
<sequence>MAVDKNTKFDGALLRRLHSLHLQVNDLESQLARGPRQIKAGEAIVDQCKTQVQKARDDVKSATMICDEKQLQLKSREDHIEDLKAKLNTASSNKEFNLLKEQIAADQQANSVQSDEIFEGLERIDVLNEAVTEAEKELEEKIKEQQERTEQVESRLKVVQNDLDHVRDELVASEKQIPASVKAEYTRLTASRRDEALAPIEDDSCGGCNQILTTQMIDRIRLGFLIECPACAAWLYQK</sequence>
<reference evidence="2 3" key="1">
    <citation type="submission" date="2023-06" db="EMBL/GenBank/DDBJ databases">
        <title>Roseiconus lacunae JC819 isolated from Gulf of Mannar region, Tamil Nadu.</title>
        <authorList>
            <person name="Pk S."/>
            <person name="Ch S."/>
            <person name="Ch V.R."/>
        </authorList>
    </citation>
    <scope>NUCLEOTIDE SEQUENCE [LARGE SCALE GENOMIC DNA]</scope>
    <source>
        <strain evidence="2 3">JC819</strain>
    </source>
</reference>
<dbReference type="InterPro" id="IPR052376">
    <property type="entry name" value="Oxidative_Scav/Glycosyltrans"/>
</dbReference>
<dbReference type="PANTHER" id="PTHR39082">
    <property type="entry name" value="PHOSPHOLIPASE C-BETA-2-RELATED"/>
    <property type="match status" value="1"/>
</dbReference>
<dbReference type="Gene3D" id="1.10.287.1490">
    <property type="match status" value="1"/>
</dbReference>
<feature type="coiled-coil region" evidence="1">
    <location>
        <begin position="66"/>
        <end position="93"/>
    </location>
</feature>
<feature type="coiled-coil region" evidence="1">
    <location>
        <begin position="121"/>
        <end position="176"/>
    </location>
</feature>
<comment type="caution">
    <text evidence="2">The sequence shown here is derived from an EMBL/GenBank/DDBJ whole genome shotgun (WGS) entry which is preliminary data.</text>
</comment>
<keyword evidence="3" id="KW-1185">Reference proteome</keyword>
<keyword evidence="1" id="KW-0175">Coiled coil</keyword>
<dbReference type="EMBL" id="JASZZN010000003">
    <property type="protein sequence ID" value="MDM4014786.1"/>
    <property type="molecule type" value="Genomic_DNA"/>
</dbReference>
<dbReference type="PANTHER" id="PTHR39082:SF1">
    <property type="entry name" value="SCAVENGER RECEPTOR CLASS A MEMBER 3"/>
    <property type="match status" value="1"/>
</dbReference>
<name>A0ABT7PEX5_9BACT</name>
<proteinExistence type="predicted"/>